<proteinExistence type="predicted"/>
<name>A0A1F6NPK0_9BACT</name>
<dbReference type="AlphaFoldDB" id="A0A1F6NPK0"/>
<accession>A0A1F6NPK0</accession>
<gene>
    <name evidence="1" type="ORF">A2493_02540</name>
</gene>
<comment type="caution">
    <text evidence="1">The sequence shown here is derived from an EMBL/GenBank/DDBJ whole genome shotgun (WGS) entry which is preliminary data.</text>
</comment>
<protein>
    <recommendedName>
        <fullName evidence="3">DUF5063 domain-containing protein</fullName>
    </recommendedName>
</protein>
<evidence type="ECO:0000313" key="1">
    <source>
        <dbReference type="EMBL" id="OGH85927.1"/>
    </source>
</evidence>
<dbReference type="Proteomes" id="UP000178349">
    <property type="component" value="Unassembled WGS sequence"/>
</dbReference>
<reference evidence="1 2" key="1">
    <citation type="journal article" date="2016" name="Nat. Commun.">
        <title>Thousands of microbial genomes shed light on interconnected biogeochemical processes in an aquifer system.</title>
        <authorList>
            <person name="Anantharaman K."/>
            <person name="Brown C.T."/>
            <person name="Hug L.A."/>
            <person name="Sharon I."/>
            <person name="Castelle C.J."/>
            <person name="Probst A.J."/>
            <person name="Thomas B.C."/>
            <person name="Singh A."/>
            <person name="Wilkins M.J."/>
            <person name="Karaoz U."/>
            <person name="Brodie E.L."/>
            <person name="Williams K.H."/>
            <person name="Hubbard S.S."/>
            <person name="Banfield J.F."/>
        </authorList>
    </citation>
    <scope>NUCLEOTIDE SEQUENCE [LARGE SCALE GENOMIC DNA]</scope>
</reference>
<sequence>MTREDFKVSFYESECELLGEITMAVLYLTSTEGQVDEQAVRDMSTCVKNTVNIIVGQMSAYLQELAGMDEKIDEDGVYVLPLLDATELFLMRDSIEDLRIFNPDFFAEEEIIQLRCFDNLIDRADLHMQDVRDARLNLGERTGHPERRWWSPKY</sequence>
<dbReference type="EMBL" id="MFQW01000034">
    <property type="protein sequence ID" value="OGH85927.1"/>
    <property type="molecule type" value="Genomic_DNA"/>
</dbReference>
<evidence type="ECO:0000313" key="2">
    <source>
        <dbReference type="Proteomes" id="UP000178349"/>
    </source>
</evidence>
<evidence type="ECO:0008006" key="3">
    <source>
        <dbReference type="Google" id="ProtNLM"/>
    </source>
</evidence>
<organism evidence="1 2">
    <name type="scientific">Candidatus Magasanikbacteria bacterium RIFOXYC12_FULL_33_11</name>
    <dbReference type="NCBI Taxonomy" id="1798701"/>
    <lineage>
        <taxon>Bacteria</taxon>
        <taxon>Candidatus Magasanikiibacteriota</taxon>
    </lineage>
</organism>